<name>A0A5C4MQJ1_9RHOB</name>
<feature type="domain" description="Spore protein YkvP/CgeB glycosyl transferase-like" evidence="1">
    <location>
        <begin position="205"/>
        <end position="349"/>
    </location>
</feature>
<dbReference type="AlphaFoldDB" id="A0A5C4MQJ1"/>
<dbReference type="OrthoDB" id="9774625at2"/>
<evidence type="ECO:0000259" key="1">
    <source>
        <dbReference type="Pfam" id="PF13524"/>
    </source>
</evidence>
<dbReference type="SUPFAM" id="SSF53756">
    <property type="entry name" value="UDP-Glycosyltransferase/glycogen phosphorylase"/>
    <property type="match status" value="1"/>
</dbReference>
<comment type="caution">
    <text evidence="2">The sequence shown here is derived from an EMBL/GenBank/DDBJ whole genome shotgun (WGS) entry which is preliminary data.</text>
</comment>
<evidence type="ECO:0000313" key="2">
    <source>
        <dbReference type="EMBL" id="TNC46876.1"/>
    </source>
</evidence>
<dbReference type="InterPro" id="IPR055259">
    <property type="entry name" value="YkvP/CgeB_Glyco_trans-like"/>
</dbReference>
<gene>
    <name evidence="2" type="ORF">FHG66_17965</name>
</gene>
<dbReference type="GO" id="GO:0016740">
    <property type="term" value="F:transferase activity"/>
    <property type="evidence" value="ECO:0007669"/>
    <property type="project" value="UniProtKB-KW"/>
</dbReference>
<dbReference type="EMBL" id="VDFU01000031">
    <property type="protein sequence ID" value="TNC46876.1"/>
    <property type="molecule type" value="Genomic_DNA"/>
</dbReference>
<accession>A0A5C4MQJ1</accession>
<proteinExistence type="predicted"/>
<protein>
    <submittedName>
        <fullName evidence="2">Glycosyltransferase</fullName>
    </submittedName>
</protein>
<dbReference type="RefSeq" id="WP_139078427.1">
    <property type="nucleotide sequence ID" value="NZ_VDFU01000031.1"/>
</dbReference>
<reference evidence="2 3" key="1">
    <citation type="submission" date="2019-06" db="EMBL/GenBank/DDBJ databases">
        <title>YIM 131921 draft genome.</title>
        <authorList>
            <person name="Jiang L."/>
        </authorList>
    </citation>
    <scope>NUCLEOTIDE SEQUENCE [LARGE SCALE GENOMIC DNA]</scope>
    <source>
        <strain evidence="2 3">YIM 131921</strain>
    </source>
</reference>
<organism evidence="2 3">
    <name type="scientific">Rubellimicrobium rubrum</name>
    <dbReference type="NCBI Taxonomy" id="2585369"/>
    <lineage>
        <taxon>Bacteria</taxon>
        <taxon>Pseudomonadati</taxon>
        <taxon>Pseudomonadota</taxon>
        <taxon>Alphaproteobacteria</taxon>
        <taxon>Rhodobacterales</taxon>
        <taxon>Roseobacteraceae</taxon>
        <taxon>Rubellimicrobium</taxon>
    </lineage>
</organism>
<dbReference type="Proteomes" id="UP000305887">
    <property type="component" value="Unassembled WGS sequence"/>
</dbReference>
<keyword evidence="2" id="KW-0808">Transferase</keyword>
<sequence length="364" mass="40732">MTRPLDIVILGLTLSSSWGNGHATTFRALIRGLHEEGHRVLFLERDRPWYASERDLPQPDFCEFELYDDMEAMLSRHGGRLRTADAVIVGSYVPEGVQLIDRLSQMTLRHLCFYDIDTPVTLAALDEGHEEYIAARQVPLFDIYFSFSGGEVLDHLELVRRARRAEALYCSVDAGAYPSDPEAAKRWDLGYLGTYSDDRQPTLDALLLEPARQRPDLRFVVAGPQYPDHIDWPSNVERIEHLPPADHAAFYNAQRFTLNVTRAAMRRMGWSPSVRLFEAAACATPIISDPWRGISDLLPPDQAIIIAHGTDDVLRTLDLSEPRRRAIGSAGRTRVLAGHTGRARARELAQALWPGPEAVAATGT</sequence>
<evidence type="ECO:0000313" key="3">
    <source>
        <dbReference type="Proteomes" id="UP000305887"/>
    </source>
</evidence>
<dbReference type="Gene3D" id="3.40.50.2000">
    <property type="entry name" value="Glycogen Phosphorylase B"/>
    <property type="match status" value="1"/>
</dbReference>
<dbReference type="Pfam" id="PF13524">
    <property type="entry name" value="Glyco_trans_1_2"/>
    <property type="match status" value="1"/>
</dbReference>
<keyword evidence="3" id="KW-1185">Reference proteome</keyword>